<dbReference type="GO" id="GO:0048312">
    <property type="term" value="P:intracellular distribution of mitochondria"/>
    <property type="evidence" value="ECO:0007669"/>
    <property type="project" value="TreeGrafter"/>
</dbReference>
<proteinExistence type="predicted"/>
<protein>
    <submittedName>
        <fullName evidence="4">10376_t:CDS:1</fullName>
    </submittedName>
</protein>
<feature type="non-terminal residue" evidence="4">
    <location>
        <position position="1"/>
    </location>
</feature>
<dbReference type="InterPro" id="IPR030381">
    <property type="entry name" value="G_DYNAMIN_dom"/>
</dbReference>
<dbReference type="GO" id="GO:0005739">
    <property type="term" value="C:mitochondrion"/>
    <property type="evidence" value="ECO:0007669"/>
    <property type="project" value="TreeGrafter"/>
</dbReference>
<feature type="domain" description="Dynamin-type G" evidence="3">
    <location>
        <begin position="48"/>
        <end position="352"/>
    </location>
</feature>
<dbReference type="EMBL" id="CAJVPJ010001807">
    <property type="protein sequence ID" value="CAG8604246.1"/>
    <property type="molecule type" value="Genomic_DNA"/>
</dbReference>
<accession>A0A9N9CJP7</accession>
<keyword evidence="2" id="KW-0342">GTP-binding</keyword>
<dbReference type="InterPro" id="IPR000375">
    <property type="entry name" value="Dynamin_stalk"/>
</dbReference>
<sequence>MSIFKYAQTNGYYNKQNNVVLMNKTYTEQTAKYIQLVNSMEAKYAKDFVEFPKIVFCGNQSAGKSSLLEAIANVQLPRWHETCTRCVMEIRMHETPKPAVGKYDKNNDPLPDARRENLWFGEAIHDPSDVELMAYRAQKALLNPSKVFDLYLDHEPLDGSRKETNEIEFTMNTVCLSIKGPNVPNLSLVDLPGIVEHIKNVSSEVSRQLVATIKTLTRNYVEKPESIIVATIPCDSEDEHQGIHNIINEVDPYKNRTVFVLTKPDRIEEKTHGKWLPKLENLSGPDYFVVMNPDQAKLIKGVTFIQAREEEKQWFENTQPWCSSTFKDKLGVQKLRTRLENLLIEKIRESIPTLTDEISKRLIAANGKLNELPPPLVNAQFEINRVTNMCENKLCHKLNTVTDLNNENDSLWKKIRRQLNEYNRVIENERPAFVLTRPGFGDRQEMLLVDVLQNIPAVNHNETYNSIIVTTMEIVKKHEDSLSNEAFIKETTNVKDIIDQSRGCLLPGRIPHE</sequence>
<dbReference type="GO" id="GO:0006897">
    <property type="term" value="P:endocytosis"/>
    <property type="evidence" value="ECO:0007669"/>
    <property type="project" value="TreeGrafter"/>
</dbReference>
<dbReference type="AlphaFoldDB" id="A0A9N9CJP7"/>
<dbReference type="InterPro" id="IPR022812">
    <property type="entry name" value="Dynamin"/>
</dbReference>
<dbReference type="GO" id="GO:0005525">
    <property type="term" value="F:GTP binding"/>
    <property type="evidence" value="ECO:0007669"/>
    <property type="project" value="InterPro"/>
</dbReference>
<dbReference type="InterPro" id="IPR027417">
    <property type="entry name" value="P-loop_NTPase"/>
</dbReference>
<dbReference type="GO" id="GO:0003924">
    <property type="term" value="F:GTPase activity"/>
    <property type="evidence" value="ECO:0007669"/>
    <property type="project" value="InterPro"/>
</dbReference>
<dbReference type="SUPFAM" id="SSF52540">
    <property type="entry name" value="P-loop containing nucleoside triphosphate hydrolases"/>
    <property type="match status" value="1"/>
</dbReference>
<dbReference type="GO" id="GO:0016559">
    <property type="term" value="P:peroxisome fission"/>
    <property type="evidence" value="ECO:0007669"/>
    <property type="project" value="TreeGrafter"/>
</dbReference>
<gene>
    <name evidence="4" type="ORF">POCULU_LOCUS7627</name>
</gene>
<dbReference type="GO" id="GO:0016020">
    <property type="term" value="C:membrane"/>
    <property type="evidence" value="ECO:0007669"/>
    <property type="project" value="TreeGrafter"/>
</dbReference>
<evidence type="ECO:0000256" key="1">
    <source>
        <dbReference type="ARBA" id="ARBA00022741"/>
    </source>
</evidence>
<comment type="caution">
    <text evidence="4">The sequence shown here is derived from an EMBL/GenBank/DDBJ whole genome shotgun (WGS) entry which is preliminary data.</text>
</comment>
<reference evidence="4" key="1">
    <citation type="submission" date="2021-06" db="EMBL/GenBank/DDBJ databases">
        <authorList>
            <person name="Kallberg Y."/>
            <person name="Tangrot J."/>
            <person name="Rosling A."/>
        </authorList>
    </citation>
    <scope>NUCLEOTIDE SEQUENCE</scope>
    <source>
        <strain evidence="4">IA702</strain>
    </source>
</reference>
<dbReference type="InterPro" id="IPR045063">
    <property type="entry name" value="Dynamin_N"/>
</dbReference>
<dbReference type="GO" id="GO:0000266">
    <property type="term" value="P:mitochondrial fission"/>
    <property type="evidence" value="ECO:0007669"/>
    <property type="project" value="TreeGrafter"/>
</dbReference>
<dbReference type="CDD" id="cd08771">
    <property type="entry name" value="DLP_1"/>
    <property type="match status" value="1"/>
</dbReference>
<dbReference type="Proteomes" id="UP000789572">
    <property type="component" value="Unassembled WGS sequence"/>
</dbReference>
<dbReference type="PROSITE" id="PS51718">
    <property type="entry name" value="G_DYNAMIN_2"/>
    <property type="match status" value="1"/>
</dbReference>
<evidence type="ECO:0000313" key="5">
    <source>
        <dbReference type="Proteomes" id="UP000789572"/>
    </source>
</evidence>
<dbReference type="Pfam" id="PF00350">
    <property type="entry name" value="Dynamin_N"/>
    <property type="match status" value="1"/>
</dbReference>
<dbReference type="PANTHER" id="PTHR11566">
    <property type="entry name" value="DYNAMIN"/>
    <property type="match status" value="1"/>
</dbReference>
<keyword evidence="1" id="KW-0547">Nucleotide-binding</keyword>
<dbReference type="Gene3D" id="3.40.50.300">
    <property type="entry name" value="P-loop containing nucleotide triphosphate hydrolases"/>
    <property type="match status" value="1"/>
</dbReference>
<evidence type="ECO:0000259" key="3">
    <source>
        <dbReference type="PROSITE" id="PS51718"/>
    </source>
</evidence>
<dbReference type="OrthoDB" id="5061070at2759"/>
<dbReference type="GO" id="GO:0005874">
    <property type="term" value="C:microtubule"/>
    <property type="evidence" value="ECO:0007669"/>
    <property type="project" value="TreeGrafter"/>
</dbReference>
<dbReference type="Pfam" id="PF01031">
    <property type="entry name" value="Dynamin_M"/>
    <property type="match status" value="1"/>
</dbReference>
<evidence type="ECO:0000256" key="2">
    <source>
        <dbReference type="ARBA" id="ARBA00023134"/>
    </source>
</evidence>
<keyword evidence="5" id="KW-1185">Reference proteome</keyword>
<dbReference type="SMART" id="SM00053">
    <property type="entry name" value="DYNc"/>
    <property type="match status" value="1"/>
</dbReference>
<dbReference type="PANTHER" id="PTHR11566:SF21">
    <property type="entry name" value="DYNAMIN RELATED PROTEIN 1, ISOFORM A"/>
    <property type="match status" value="1"/>
</dbReference>
<evidence type="ECO:0000313" key="4">
    <source>
        <dbReference type="EMBL" id="CAG8604246.1"/>
    </source>
</evidence>
<dbReference type="InterPro" id="IPR001401">
    <property type="entry name" value="Dynamin_GTPase"/>
</dbReference>
<dbReference type="GO" id="GO:0008017">
    <property type="term" value="F:microtubule binding"/>
    <property type="evidence" value="ECO:0007669"/>
    <property type="project" value="TreeGrafter"/>
</dbReference>
<dbReference type="PRINTS" id="PR00195">
    <property type="entry name" value="DYNAMIN"/>
</dbReference>
<name>A0A9N9CJP7_9GLOM</name>
<organism evidence="4 5">
    <name type="scientific">Paraglomus occultum</name>
    <dbReference type="NCBI Taxonomy" id="144539"/>
    <lineage>
        <taxon>Eukaryota</taxon>
        <taxon>Fungi</taxon>
        <taxon>Fungi incertae sedis</taxon>
        <taxon>Mucoromycota</taxon>
        <taxon>Glomeromycotina</taxon>
        <taxon>Glomeromycetes</taxon>
        <taxon>Paraglomerales</taxon>
        <taxon>Paraglomeraceae</taxon>
        <taxon>Paraglomus</taxon>
    </lineage>
</organism>